<dbReference type="Proteomes" id="UP000678499">
    <property type="component" value="Unassembled WGS sequence"/>
</dbReference>
<dbReference type="InterPro" id="IPR056371">
    <property type="entry name" value="DHX37-like_C"/>
</dbReference>
<evidence type="ECO:0000256" key="9">
    <source>
        <dbReference type="ARBA" id="ARBA00022801"/>
    </source>
</evidence>
<dbReference type="Pfam" id="PF00270">
    <property type="entry name" value="DEAD"/>
    <property type="match status" value="1"/>
</dbReference>
<dbReference type="EMBL" id="CAJPEX010000834">
    <property type="protein sequence ID" value="CAG0917370.1"/>
    <property type="molecule type" value="Genomic_DNA"/>
</dbReference>
<evidence type="ECO:0000256" key="15">
    <source>
        <dbReference type="SAM" id="MobiDB-lite"/>
    </source>
</evidence>
<dbReference type="Gene3D" id="2.70.220.10">
    <property type="entry name" value="Ganglioside GM2 activator"/>
    <property type="match status" value="1"/>
</dbReference>
<evidence type="ECO:0000256" key="10">
    <source>
        <dbReference type="ARBA" id="ARBA00022806"/>
    </source>
</evidence>
<dbReference type="CDD" id="cd17982">
    <property type="entry name" value="DEXHc_DHX37"/>
    <property type="match status" value="1"/>
</dbReference>
<feature type="chain" id="PRO_5036402964" description="RNA helicase" evidence="16">
    <location>
        <begin position="21"/>
        <end position="2129"/>
    </location>
</feature>
<dbReference type="InterPro" id="IPR014001">
    <property type="entry name" value="Helicase_ATP-bd"/>
</dbReference>
<comment type="similarity">
    <text evidence="2">Belongs to the DEAD box helicase family. DEAH subfamily.</text>
</comment>
<dbReference type="InterPro" id="IPR011709">
    <property type="entry name" value="DEAD-box_helicase_OB_fold"/>
</dbReference>
<comment type="similarity">
    <text evidence="3">Belongs to the glycosyltransferase 47 family.</text>
</comment>
<evidence type="ECO:0000256" key="7">
    <source>
        <dbReference type="ARBA" id="ARBA00022729"/>
    </source>
</evidence>
<evidence type="ECO:0000256" key="11">
    <source>
        <dbReference type="ARBA" id="ARBA00022840"/>
    </source>
</evidence>
<evidence type="ECO:0000256" key="3">
    <source>
        <dbReference type="ARBA" id="ARBA00010271"/>
    </source>
</evidence>
<dbReference type="GO" id="GO:0005524">
    <property type="term" value="F:ATP binding"/>
    <property type="evidence" value="ECO:0007669"/>
    <property type="project" value="UniProtKB-KW"/>
</dbReference>
<evidence type="ECO:0000313" key="20">
    <source>
        <dbReference type="Proteomes" id="UP000678499"/>
    </source>
</evidence>
<dbReference type="Pfam" id="PF07717">
    <property type="entry name" value="OB_NTP_bind"/>
    <property type="match status" value="1"/>
</dbReference>
<evidence type="ECO:0000256" key="6">
    <source>
        <dbReference type="ARBA" id="ARBA00022692"/>
    </source>
</evidence>
<dbReference type="InterPro" id="IPR048333">
    <property type="entry name" value="HA2_WH"/>
</dbReference>
<keyword evidence="12" id="KW-0472">Membrane</keyword>
<dbReference type="PROSITE" id="PS00690">
    <property type="entry name" value="DEAH_ATP_HELICASE"/>
    <property type="match status" value="1"/>
</dbReference>
<dbReference type="FunFam" id="3.40.50.300:FF:000637">
    <property type="entry name" value="ATP-dependent RNA helicase DHX37/DHR1"/>
    <property type="match status" value="1"/>
</dbReference>
<proteinExistence type="inferred from homology"/>
<keyword evidence="10" id="KW-0347">Helicase</keyword>
<dbReference type="PANTHER" id="PTHR18934:SF99">
    <property type="entry name" value="ATP-DEPENDENT RNA HELICASE DHX37-RELATED"/>
    <property type="match status" value="1"/>
</dbReference>
<dbReference type="SMART" id="SM00847">
    <property type="entry name" value="HA2"/>
    <property type="match status" value="1"/>
</dbReference>
<feature type="compositionally biased region" description="Acidic residues" evidence="15">
    <location>
        <begin position="1093"/>
        <end position="1104"/>
    </location>
</feature>
<evidence type="ECO:0000256" key="1">
    <source>
        <dbReference type="ARBA" id="ARBA00004648"/>
    </source>
</evidence>
<dbReference type="Pfam" id="PF04408">
    <property type="entry name" value="WHD_HA2"/>
    <property type="match status" value="1"/>
</dbReference>
<dbReference type="EMBL" id="OA882871">
    <property type="protein sequence ID" value="CAD7277218.1"/>
    <property type="molecule type" value="Genomic_DNA"/>
</dbReference>
<dbReference type="Pfam" id="PF00271">
    <property type="entry name" value="Helicase_C"/>
    <property type="match status" value="1"/>
</dbReference>
<keyword evidence="6" id="KW-0812">Transmembrane</keyword>
<dbReference type="SMART" id="SM00737">
    <property type="entry name" value="ML"/>
    <property type="match status" value="1"/>
</dbReference>
<evidence type="ECO:0000256" key="8">
    <source>
        <dbReference type="ARBA" id="ARBA00022741"/>
    </source>
</evidence>
<comment type="catalytic activity">
    <reaction evidence="14">
        <text>ATP + H2O = ADP + phosphate + H(+)</text>
        <dbReference type="Rhea" id="RHEA:13065"/>
        <dbReference type="ChEBI" id="CHEBI:15377"/>
        <dbReference type="ChEBI" id="CHEBI:15378"/>
        <dbReference type="ChEBI" id="CHEBI:30616"/>
        <dbReference type="ChEBI" id="CHEBI:43474"/>
        <dbReference type="ChEBI" id="CHEBI:456216"/>
        <dbReference type="EC" id="3.6.4.13"/>
    </reaction>
</comment>
<dbReference type="Pfam" id="PF23362">
    <property type="entry name" value="DHX37_C"/>
    <property type="match status" value="1"/>
</dbReference>
<keyword evidence="11" id="KW-0067">ATP-binding</keyword>
<dbReference type="InterPro" id="IPR027417">
    <property type="entry name" value="P-loop_NTPase"/>
</dbReference>
<dbReference type="GO" id="GO:0000462">
    <property type="term" value="P:maturation of SSU-rRNA from tricistronic rRNA transcript (SSU-rRNA, 5.8S rRNA, LSU-rRNA)"/>
    <property type="evidence" value="ECO:0007669"/>
    <property type="project" value="TreeGrafter"/>
</dbReference>
<dbReference type="FunFam" id="3.40.50.300:FF:002883">
    <property type="entry name" value="Kurz, isoform B"/>
    <property type="match status" value="1"/>
</dbReference>
<dbReference type="InterPro" id="IPR015338">
    <property type="entry name" value="GT64_dom"/>
</dbReference>
<evidence type="ECO:0000256" key="14">
    <source>
        <dbReference type="ARBA" id="ARBA00047984"/>
    </source>
</evidence>
<dbReference type="SUPFAM" id="SSF63707">
    <property type="entry name" value="Ganglioside M2 (gm2) activator"/>
    <property type="match status" value="1"/>
</dbReference>
<dbReference type="GO" id="GO:0003724">
    <property type="term" value="F:RNA helicase activity"/>
    <property type="evidence" value="ECO:0007669"/>
    <property type="project" value="UniProtKB-EC"/>
</dbReference>
<keyword evidence="7 16" id="KW-0732">Signal</keyword>
<dbReference type="InterPro" id="IPR036846">
    <property type="entry name" value="GM2-AP_sf"/>
</dbReference>
<dbReference type="SUPFAM" id="SSF52540">
    <property type="entry name" value="P-loop containing nucleoside triphosphate hydrolases"/>
    <property type="match status" value="1"/>
</dbReference>
<dbReference type="InterPro" id="IPR029044">
    <property type="entry name" value="Nucleotide-diphossugar_trans"/>
</dbReference>
<dbReference type="GO" id="GO:0016757">
    <property type="term" value="F:glycosyltransferase activity"/>
    <property type="evidence" value="ECO:0007669"/>
    <property type="project" value="InterPro"/>
</dbReference>
<dbReference type="GO" id="GO:1901135">
    <property type="term" value="P:carbohydrate derivative metabolic process"/>
    <property type="evidence" value="ECO:0007669"/>
    <property type="project" value="UniProtKB-ARBA"/>
</dbReference>
<dbReference type="PROSITE" id="PS51194">
    <property type="entry name" value="HELICASE_CTER"/>
    <property type="match status" value="1"/>
</dbReference>
<comment type="subcellular location">
    <subcellularLocation>
        <location evidence="1">Endoplasmic reticulum membrane</location>
        <topology evidence="1">Single-pass type II membrane protein</topology>
    </subcellularLocation>
</comment>
<dbReference type="GO" id="GO:0005789">
    <property type="term" value="C:endoplasmic reticulum membrane"/>
    <property type="evidence" value="ECO:0007669"/>
    <property type="project" value="UniProtKB-SubCell"/>
</dbReference>
<dbReference type="EC" id="3.6.4.13" evidence="4"/>
<evidence type="ECO:0000313" key="19">
    <source>
        <dbReference type="EMBL" id="CAD7277218.1"/>
    </source>
</evidence>
<organism evidence="19">
    <name type="scientific">Notodromas monacha</name>
    <dbReference type="NCBI Taxonomy" id="399045"/>
    <lineage>
        <taxon>Eukaryota</taxon>
        <taxon>Metazoa</taxon>
        <taxon>Ecdysozoa</taxon>
        <taxon>Arthropoda</taxon>
        <taxon>Crustacea</taxon>
        <taxon>Oligostraca</taxon>
        <taxon>Ostracoda</taxon>
        <taxon>Podocopa</taxon>
        <taxon>Podocopida</taxon>
        <taxon>Cypridocopina</taxon>
        <taxon>Cypridoidea</taxon>
        <taxon>Cyprididae</taxon>
        <taxon>Notodromas</taxon>
    </lineage>
</organism>
<dbReference type="InterPro" id="IPR007502">
    <property type="entry name" value="Helicase-assoc_dom"/>
</dbReference>
<feature type="signal peptide" evidence="16">
    <location>
        <begin position="1"/>
        <end position="20"/>
    </location>
</feature>
<dbReference type="PANTHER" id="PTHR18934">
    <property type="entry name" value="ATP-DEPENDENT RNA HELICASE"/>
    <property type="match status" value="1"/>
</dbReference>
<dbReference type="InterPro" id="IPR002464">
    <property type="entry name" value="DNA/RNA_helicase_DEAH_CS"/>
</dbReference>
<dbReference type="GO" id="GO:0005730">
    <property type="term" value="C:nucleolus"/>
    <property type="evidence" value="ECO:0007669"/>
    <property type="project" value="TreeGrafter"/>
</dbReference>
<gene>
    <name evidence="19" type="ORF">NMOB1V02_LOCUS4954</name>
</gene>
<dbReference type="GO" id="GO:0016787">
    <property type="term" value="F:hydrolase activity"/>
    <property type="evidence" value="ECO:0007669"/>
    <property type="project" value="UniProtKB-KW"/>
</dbReference>
<evidence type="ECO:0000256" key="13">
    <source>
        <dbReference type="ARBA" id="ARBA00023157"/>
    </source>
</evidence>
<dbReference type="OrthoDB" id="10025033at2759"/>
<evidence type="ECO:0000259" key="17">
    <source>
        <dbReference type="PROSITE" id="PS51192"/>
    </source>
</evidence>
<dbReference type="Gene3D" id="1.20.120.1080">
    <property type="match status" value="1"/>
</dbReference>
<keyword evidence="20" id="KW-1185">Reference proteome</keyword>
<evidence type="ECO:0000256" key="4">
    <source>
        <dbReference type="ARBA" id="ARBA00012552"/>
    </source>
</evidence>
<dbReference type="GO" id="GO:0003723">
    <property type="term" value="F:RNA binding"/>
    <property type="evidence" value="ECO:0007669"/>
    <property type="project" value="TreeGrafter"/>
</dbReference>
<dbReference type="InterPro" id="IPR040911">
    <property type="entry name" value="Exostosin_GT47"/>
</dbReference>
<accession>A0A7R9BNG3</accession>
<dbReference type="SMART" id="SM00487">
    <property type="entry name" value="DEXDc"/>
    <property type="match status" value="1"/>
</dbReference>
<name>A0A7R9BNG3_9CRUS</name>
<keyword evidence="9" id="KW-0378">Hydrolase</keyword>
<feature type="region of interest" description="Disordered" evidence="15">
    <location>
        <begin position="1085"/>
        <end position="1119"/>
    </location>
</feature>
<dbReference type="Gene3D" id="3.40.50.300">
    <property type="entry name" value="P-loop containing nucleotide triphosphate hydrolases"/>
    <property type="match status" value="2"/>
</dbReference>
<evidence type="ECO:0000256" key="5">
    <source>
        <dbReference type="ARBA" id="ARBA00022679"/>
    </source>
</evidence>
<dbReference type="SMART" id="SM00490">
    <property type="entry name" value="HELICc"/>
    <property type="match status" value="1"/>
</dbReference>
<reference evidence="19" key="1">
    <citation type="submission" date="2020-11" db="EMBL/GenBank/DDBJ databases">
        <authorList>
            <person name="Tran Van P."/>
        </authorList>
    </citation>
    <scope>NUCLEOTIDE SEQUENCE</scope>
</reference>
<evidence type="ECO:0000256" key="16">
    <source>
        <dbReference type="SAM" id="SignalP"/>
    </source>
</evidence>
<dbReference type="Gene3D" id="3.90.550.10">
    <property type="entry name" value="Spore Coat Polysaccharide Biosynthesis Protein SpsA, Chain A"/>
    <property type="match status" value="1"/>
</dbReference>
<keyword evidence="13" id="KW-1015">Disulfide bond</keyword>
<dbReference type="CDD" id="cd18791">
    <property type="entry name" value="SF2_C_RHA"/>
    <property type="match status" value="1"/>
</dbReference>
<protein>
    <recommendedName>
        <fullName evidence="4">RNA helicase</fullName>
        <ecNumber evidence="4">3.6.4.13</ecNumber>
    </recommendedName>
</protein>
<keyword evidence="5" id="KW-0808">Transferase</keyword>
<feature type="domain" description="Helicase ATP-binding" evidence="17">
    <location>
        <begin position="1215"/>
        <end position="1385"/>
    </location>
</feature>
<evidence type="ECO:0000256" key="12">
    <source>
        <dbReference type="ARBA" id="ARBA00022989"/>
    </source>
</evidence>
<dbReference type="Pfam" id="PF09258">
    <property type="entry name" value="Glyco_transf_64"/>
    <property type="match status" value="1"/>
</dbReference>
<dbReference type="PROSITE" id="PS51192">
    <property type="entry name" value="HELICASE_ATP_BIND_1"/>
    <property type="match status" value="1"/>
</dbReference>
<dbReference type="SUPFAM" id="SSF53448">
    <property type="entry name" value="Nucleotide-diphospho-sugar transferases"/>
    <property type="match status" value="1"/>
</dbReference>
<feature type="domain" description="Helicase C-terminal" evidence="18">
    <location>
        <begin position="1475"/>
        <end position="1676"/>
    </location>
</feature>
<dbReference type="InterPro" id="IPR001650">
    <property type="entry name" value="Helicase_C-like"/>
</dbReference>
<evidence type="ECO:0000259" key="18">
    <source>
        <dbReference type="PROSITE" id="PS51194"/>
    </source>
</evidence>
<dbReference type="InterPro" id="IPR011545">
    <property type="entry name" value="DEAD/DEAH_box_helicase_dom"/>
</dbReference>
<sequence length="2129" mass="240106">MQAKKRYFLVFCCVAFLAFCHFGGRKVRNCKNPEALPWTPPSLSLPSYVSNDETWSSFAKPWGGSGFPESSSYFNYSRCGSEPKDFKIHVYGDIQEAETSDIFKIILKLLRASPYSTDDPNEACILISAVDTLDRDILSTDYVRNAGPKLRKSQLWNNGLNHLLFVMYSGTWPDYRENDLGFDPGFAMIARASASSKSYRHGFDVSLPLFHKDLPQRGTWKVPPTSATKTRLLAFKGKRYTHGIGSETRNALFHLHNGRDVVVVTTCKHGKSWKDTKDDRCDADQLDYDRFDYAMLMSESLMCLAPRGRRLGSFRFLEALKFGCIPVVLSNGWVLPFEEVIDWHQAALVADERLLFQLPEKMREISKDTVRMFKAQQQARFLWETYFSSIETVVATTIEIIKDRVYLAKGNVRAKYVWNTPPGGLVVGRVSGRRTPWDKESMIGFKNAEDVLRQNFTVILEVTHPVTRYLPKLLSQRVGKSSFVSSAVLIFCSLPSSHLVRALKASVKFAVFFVIQEAQECAVSTKFLPLPELFNLTKEVQDARRRKGDVYAASLVRDLDQATDAVFFIDDDSGLNSEEFDFAYQVWKEFPDRIVGYPARSHFWDDDRNTWGYTSKWTNDYSMILTGSAILHKYYLDLFWLMAPRDSKALVDSTSNCEDILMNFVAAWASCSAPMKVTQRKQYKLGSTSDPDKFLQRQNCMASFASDDGFGYVPLKKSSVRFDPVLYKDPVSNMRKNYLDFRGAVKTLSNANSTDDAGGLMYFLMDKTSFPSDRFRWRQCGARTDPVKIQSLAILPDPVTIPGKLNIYVKTDLGADLSSPLELDLHMEYHLGVFWAKVPCKNNIGSCLYEDVCSLVSVPPDEPCPSGFNSSGVPCRCPIPANSYKLNKLTLDLDYDASSVPAGAYFVKANMFKNSQRLGCLELYFDIHHASSGKDGEVCVVFVMATKRTYNWRARLGGVIGSQNIRKSSTNVSVEVDDRETYDDCNAQVLPSKRVKLKTHIPNPSQPKKLLTKKQRKKLEKILERREKKENRSSLLSALQEVQIPAKRVDELISLASIQTKGLKKLFNEQSCGTREERRKIRSLKGQGKLVAVDDEESESEEENHVDPNVIGLGNQLSSSEDEIDDVEDYEVQEAHEIMPPTEIKEEVNSEAEQQVKVTSGTWIIEESHPTLSIEDPEPVQEDRKPAVFIPVHRSTEIQTARLKLPILGEEQRIMELITGNDVVVIAGETGSGKTTQLPQFLYEAGYATKLMIGVTEPRRVAAMSMAHRVGLEMNLTGDEVSYQIRYDGNASESTKILFMTDGVLLKEVQSDFLLTRYSVVIVDEAHERSVHTDILLGLLSRIVPLRRKRASAELPPLKLIVMSATLRVQDFTENATLFRQPPPVCSVESRQYPVTVHFNKTTPEDYVLESYKKVCKIHRKLPEGGILVFLTGQQEVNTLCRKLRRTFGAHRRENGVKTGDGEEDVKEEAAEEQEMNQLLKKVKSLKKTGPMRTRQKVGKKVDLDAYSCIPQMESMDQEGDEDFESDSDHDDFDADVAMEGTSSSPLHILPLYSLLPSWRQSLVFEGPPEGHRLCVVATNVAETSLTIPGVKYVIDCGKTKRRFYEKTTGVSSFFIVWTSQASACQRTGRAGRQGPGHCYRLYSSAIFSDEMEPFSVPEIRLRPVDDLVLRMKSMNIHRVQNFPFPTPPGQELIAAAEKRLLLLGAIKKEGEVTVITNLGKTMAAFPVAPRFGKMLALSRQADFPLLMLYTVAMISAFAVPEMLMERALEEGQECEDEEGTGGRKAVERWTELRRSWGGIGNSRLLGDAFLLLKAVGASDSVQPALLDAFCSKYGIRLKALTEVRKLRSQLTNEANLLIPNLNLPSSEKIPCPSDHQCKLLRQIALAGLVDQVAVRVDNFEEMETQEEKKRWKKAYRCPDLVDPVFIHPGSGLFKERPKVVIYTEIMETTKMMMRGVIGVEAEWIPKFAPDLCTISEPFPDPPPEYDVESGVVKCYCNVTYGKAALCLGTLRIEHPVNIEKFRYFAEAILLGNVLDALKKFVPNLLSPPATIFKSWAKLQKRTDVFLDALMNNDVDSKVKLEAVLRKDPKFLLTAYKEWLPSELHSEVELLWPPLPKEPDSDCEETMTS</sequence>
<keyword evidence="8" id="KW-0547">Nucleotide-binding</keyword>
<evidence type="ECO:0000256" key="2">
    <source>
        <dbReference type="ARBA" id="ARBA00008792"/>
    </source>
</evidence>
<dbReference type="Pfam" id="PF03016">
    <property type="entry name" value="Exostosin_GT47"/>
    <property type="match status" value="1"/>
</dbReference>
<dbReference type="InterPro" id="IPR003172">
    <property type="entry name" value="ML_dom"/>
</dbReference>
<keyword evidence="12" id="KW-1133">Transmembrane helix</keyword>